<name>A0A367JVR9_RHIST</name>
<feature type="compositionally biased region" description="Low complexity" evidence="1">
    <location>
        <begin position="78"/>
        <end position="94"/>
    </location>
</feature>
<dbReference type="STRING" id="4846.A0A367JVR9"/>
<keyword evidence="3" id="KW-1185">Reference proteome</keyword>
<dbReference type="AlphaFoldDB" id="A0A367JVR9"/>
<feature type="compositionally biased region" description="Polar residues" evidence="1">
    <location>
        <begin position="123"/>
        <end position="132"/>
    </location>
</feature>
<gene>
    <name evidence="2" type="ORF">CU098_011219</name>
</gene>
<feature type="region of interest" description="Disordered" evidence="1">
    <location>
        <begin position="1"/>
        <end position="39"/>
    </location>
</feature>
<comment type="caution">
    <text evidence="2">The sequence shown here is derived from an EMBL/GenBank/DDBJ whole genome shotgun (WGS) entry which is preliminary data.</text>
</comment>
<sequence length="132" mass="14359">MDIPPKHMHSPSWDYGSSKRKESNTSSAATHSHQNSANDSFFNRVFGYHSVESSRAASPVPSLASHTQQTKSSTFEPNTTNTKKSFNGSSSSASLTQSHNTSKTRHTRNSSAGNIPIPHASPLSISSKMQRR</sequence>
<proteinExistence type="predicted"/>
<feature type="compositionally biased region" description="Polar residues" evidence="1">
    <location>
        <begin position="64"/>
        <end position="77"/>
    </location>
</feature>
<protein>
    <submittedName>
        <fullName evidence="2">Uncharacterized protein</fullName>
    </submittedName>
</protein>
<organism evidence="2 3">
    <name type="scientific">Rhizopus stolonifer</name>
    <name type="common">Rhizopus nigricans</name>
    <dbReference type="NCBI Taxonomy" id="4846"/>
    <lineage>
        <taxon>Eukaryota</taxon>
        <taxon>Fungi</taxon>
        <taxon>Fungi incertae sedis</taxon>
        <taxon>Mucoromycota</taxon>
        <taxon>Mucoromycotina</taxon>
        <taxon>Mucoromycetes</taxon>
        <taxon>Mucorales</taxon>
        <taxon>Mucorineae</taxon>
        <taxon>Rhizopodaceae</taxon>
        <taxon>Rhizopus</taxon>
    </lineage>
</organism>
<dbReference type="EMBL" id="PJQM01002604">
    <property type="protein sequence ID" value="RCH94092.1"/>
    <property type="molecule type" value="Genomic_DNA"/>
</dbReference>
<accession>A0A367JVR9</accession>
<feature type="region of interest" description="Disordered" evidence="1">
    <location>
        <begin position="52"/>
        <end position="132"/>
    </location>
</feature>
<evidence type="ECO:0000256" key="1">
    <source>
        <dbReference type="SAM" id="MobiDB-lite"/>
    </source>
</evidence>
<dbReference type="Proteomes" id="UP000253551">
    <property type="component" value="Unassembled WGS sequence"/>
</dbReference>
<reference evidence="2 3" key="1">
    <citation type="journal article" date="2018" name="G3 (Bethesda)">
        <title>Phylogenetic and Phylogenomic Definition of Rhizopus Species.</title>
        <authorList>
            <person name="Gryganskyi A.P."/>
            <person name="Golan J."/>
            <person name="Dolatabadi S."/>
            <person name="Mondo S."/>
            <person name="Robb S."/>
            <person name="Idnurm A."/>
            <person name="Muszewska A."/>
            <person name="Steczkiewicz K."/>
            <person name="Masonjones S."/>
            <person name="Liao H.L."/>
            <person name="Gajdeczka M.T."/>
            <person name="Anike F."/>
            <person name="Vuek A."/>
            <person name="Anishchenko I.M."/>
            <person name="Voigt K."/>
            <person name="de Hoog G.S."/>
            <person name="Smith M.E."/>
            <person name="Heitman J."/>
            <person name="Vilgalys R."/>
            <person name="Stajich J.E."/>
        </authorList>
    </citation>
    <scope>NUCLEOTIDE SEQUENCE [LARGE SCALE GENOMIC DNA]</scope>
    <source>
        <strain evidence="2 3">LSU 92-RS-03</strain>
    </source>
</reference>
<evidence type="ECO:0000313" key="3">
    <source>
        <dbReference type="Proteomes" id="UP000253551"/>
    </source>
</evidence>
<evidence type="ECO:0000313" key="2">
    <source>
        <dbReference type="EMBL" id="RCH94092.1"/>
    </source>
</evidence>
<feature type="compositionally biased region" description="Polar residues" evidence="1">
    <location>
        <begin position="24"/>
        <end position="39"/>
    </location>
</feature>
<feature type="non-terminal residue" evidence="2">
    <location>
        <position position="132"/>
    </location>
</feature>